<evidence type="ECO:0000313" key="6">
    <source>
        <dbReference type="EMBL" id="MCT2410067.1"/>
    </source>
</evidence>
<dbReference type="InterPro" id="IPR009057">
    <property type="entry name" value="Homeodomain-like_sf"/>
</dbReference>
<dbReference type="Gene3D" id="1.10.357.10">
    <property type="entry name" value="Tetracycline Repressor, domain 2"/>
    <property type="match status" value="1"/>
</dbReference>
<proteinExistence type="predicted"/>
<dbReference type="PANTHER" id="PTHR47506">
    <property type="entry name" value="TRANSCRIPTIONAL REGULATORY PROTEIN"/>
    <property type="match status" value="1"/>
</dbReference>
<dbReference type="PANTHER" id="PTHR47506:SF1">
    <property type="entry name" value="HTH-TYPE TRANSCRIPTIONAL REGULATOR YJDC"/>
    <property type="match status" value="1"/>
</dbReference>
<comment type="caution">
    <text evidence="6">The sequence shown here is derived from an EMBL/GenBank/DDBJ whole genome shotgun (WGS) entry which is preliminary data.</text>
</comment>
<reference evidence="6" key="1">
    <citation type="submission" date="2022-08" db="EMBL/GenBank/DDBJ databases">
        <title>Chryseobacterium antibioticum,isolated from the rhizosphere soil of Pyrola in Tibet.</title>
        <authorList>
            <person name="Kan Y."/>
        </authorList>
    </citation>
    <scope>NUCLEOTIDE SEQUENCE</scope>
    <source>
        <strain evidence="6">Pc2-12</strain>
    </source>
</reference>
<keyword evidence="7" id="KW-1185">Reference proteome</keyword>
<keyword evidence="2 4" id="KW-0238">DNA-binding</keyword>
<evidence type="ECO:0000256" key="4">
    <source>
        <dbReference type="PROSITE-ProRule" id="PRU00335"/>
    </source>
</evidence>
<evidence type="ECO:0000256" key="2">
    <source>
        <dbReference type="ARBA" id="ARBA00023125"/>
    </source>
</evidence>
<dbReference type="PRINTS" id="PR00455">
    <property type="entry name" value="HTHTETR"/>
</dbReference>
<keyword evidence="3" id="KW-0804">Transcription</keyword>
<dbReference type="RefSeq" id="WP_259831801.1">
    <property type="nucleotide sequence ID" value="NZ_JANZQH010000019.1"/>
</dbReference>
<evidence type="ECO:0000313" key="7">
    <source>
        <dbReference type="Proteomes" id="UP001142057"/>
    </source>
</evidence>
<dbReference type="SUPFAM" id="SSF46689">
    <property type="entry name" value="Homeodomain-like"/>
    <property type="match status" value="1"/>
</dbReference>
<dbReference type="Pfam" id="PF00440">
    <property type="entry name" value="TetR_N"/>
    <property type="match status" value="1"/>
</dbReference>
<dbReference type="EMBL" id="JANZQH010000019">
    <property type="protein sequence ID" value="MCT2410067.1"/>
    <property type="molecule type" value="Genomic_DNA"/>
</dbReference>
<keyword evidence="1" id="KW-0805">Transcription regulation</keyword>
<protein>
    <submittedName>
        <fullName evidence="6">TetR/AcrR family transcriptional regulator</fullName>
    </submittedName>
</protein>
<sequence length="183" mass="21057">MKTKDKIIEVGNKLLTEKGYNAFSYADIAKEIDIKTSSIHYHFPSKADLCMAIIELHRLRILNLKNSQVLLSAEEKLRGLFGYYLFLIDKNQICITGTLASDYHSLNENMSEKLKEFNKAILTHTIDILQSGIDRKEFQQIKNCRLKAMELLSMLVGLAQIGRLYPKDEIKQVLDQTIHNLKQ</sequence>
<accession>A0ABT2IN14</accession>
<dbReference type="Proteomes" id="UP001142057">
    <property type="component" value="Unassembled WGS sequence"/>
</dbReference>
<dbReference type="SUPFAM" id="SSF48498">
    <property type="entry name" value="Tetracyclin repressor-like, C-terminal domain"/>
    <property type="match status" value="1"/>
</dbReference>
<name>A0ABT2IN14_9FLAO</name>
<evidence type="ECO:0000256" key="1">
    <source>
        <dbReference type="ARBA" id="ARBA00023015"/>
    </source>
</evidence>
<feature type="DNA-binding region" description="H-T-H motif" evidence="4">
    <location>
        <begin position="24"/>
        <end position="43"/>
    </location>
</feature>
<organism evidence="6 7">
    <name type="scientific">Chryseobacterium pyrolae</name>
    <dbReference type="NCBI Taxonomy" id="2987481"/>
    <lineage>
        <taxon>Bacteria</taxon>
        <taxon>Pseudomonadati</taxon>
        <taxon>Bacteroidota</taxon>
        <taxon>Flavobacteriia</taxon>
        <taxon>Flavobacteriales</taxon>
        <taxon>Weeksellaceae</taxon>
        <taxon>Chryseobacterium group</taxon>
        <taxon>Chryseobacterium</taxon>
    </lineage>
</organism>
<dbReference type="InterPro" id="IPR036271">
    <property type="entry name" value="Tet_transcr_reg_TetR-rel_C_sf"/>
</dbReference>
<dbReference type="PROSITE" id="PS50977">
    <property type="entry name" value="HTH_TETR_2"/>
    <property type="match status" value="1"/>
</dbReference>
<feature type="domain" description="HTH tetR-type" evidence="5">
    <location>
        <begin position="1"/>
        <end position="61"/>
    </location>
</feature>
<evidence type="ECO:0000259" key="5">
    <source>
        <dbReference type="PROSITE" id="PS50977"/>
    </source>
</evidence>
<gene>
    <name evidence="6" type="ORF">NZD88_21125</name>
</gene>
<evidence type="ECO:0000256" key="3">
    <source>
        <dbReference type="ARBA" id="ARBA00023163"/>
    </source>
</evidence>
<dbReference type="InterPro" id="IPR001647">
    <property type="entry name" value="HTH_TetR"/>
</dbReference>